<dbReference type="Pfam" id="PF01329">
    <property type="entry name" value="Pterin_4a"/>
    <property type="match status" value="1"/>
</dbReference>
<organism evidence="7 8">
    <name type="scientific">Nocardioides aurantiacus</name>
    <dbReference type="NCBI Taxonomy" id="86796"/>
    <lineage>
        <taxon>Bacteria</taxon>
        <taxon>Bacillati</taxon>
        <taxon>Actinomycetota</taxon>
        <taxon>Actinomycetes</taxon>
        <taxon>Propionibacteriales</taxon>
        <taxon>Nocardioidaceae</taxon>
        <taxon>Nocardioides</taxon>
    </lineage>
</organism>
<dbReference type="EC" id="4.2.1.96" evidence="3"/>
<dbReference type="AlphaFoldDB" id="A0A3N2CYF3"/>
<reference evidence="7 8" key="1">
    <citation type="submission" date="2018-11" db="EMBL/GenBank/DDBJ databases">
        <title>Sequencing the genomes of 1000 actinobacteria strains.</title>
        <authorList>
            <person name="Klenk H.-P."/>
        </authorList>
    </citation>
    <scope>NUCLEOTIDE SEQUENCE [LARGE SCALE GENOMIC DNA]</scope>
    <source>
        <strain evidence="7 8">DSM 12652</strain>
    </source>
</reference>
<dbReference type="GO" id="GO:0008124">
    <property type="term" value="F:4-alpha-hydroxytetrahydrobiopterin dehydratase activity"/>
    <property type="evidence" value="ECO:0007669"/>
    <property type="project" value="UniProtKB-EC"/>
</dbReference>
<keyword evidence="8" id="KW-1185">Reference proteome</keyword>
<gene>
    <name evidence="7" type="ORF">EDD33_3110</name>
</gene>
<accession>A0A3N2CYF3</accession>
<dbReference type="PANTHER" id="PTHR12599">
    <property type="entry name" value="PTERIN-4-ALPHA-CARBINOLAMINE DEHYDRATASE"/>
    <property type="match status" value="1"/>
</dbReference>
<evidence type="ECO:0000259" key="6">
    <source>
        <dbReference type="Pfam" id="PF18029"/>
    </source>
</evidence>
<evidence type="ECO:0000256" key="3">
    <source>
        <dbReference type="ARBA" id="ARBA00013252"/>
    </source>
</evidence>
<evidence type="ECO:0000256" key="5">
    <source>
        <dbReference type="ARBA" id="ARBA00023239"/>
    </source>
</evidence>
<feature type="domain" description="Glyoxalase-like" evidence="6">
    <location>
        <begin position="113"/>
        <end position="214"/>
    </location>
</feature>
<dbReference type="InterPro" id="IPR029068">
    <property type="entry name" value="Glyas_Bleomycin-R_OHBP_Dase"/>
</dbReference>
<comment type="catalytic activity">
    <reaction evidence="1">
        <text>(4aS,6R)-4a-hydroxy-L-erythro-5,6,7,8-tetrahydrobiopterin = (6R)-L-erythro-6,7-dihydrobiopterin + H2O</text>
        <dbReference type="Rhea" id="RHEA:11920"/>
        <dbReference type="ChEBI" id="CHEBI:15377"/>
        <dbReference type="ChEBI" id="CHEBI:15642"/>
        <dbReference type="ChEBI" id="CHEBI:43120"/>
        <dbReference type="EC" id="4.2.1.96"/>
    </reaction>
</comment>
<name>A0A3N2CYF3_9ACTN</name>
<dbReference type="PANTHER" id="PTHR12599:SF0">
    <property type="entry name" value="PTERIN-4-ALPHA-CARBINOLAMINE DEHYDRATASE"/>
    <property type="match status" value="1"/>
</dbReference>
<dbReference type="Proteomes" id="UP000281738">
    <property type="component" value="Unassembled WGS sequence"/>
</dbReference>
<dbReference type="GO" id="GO:0006729">
    <property type="term" value="P:tetrahydrobiopterin biosynthetic process"/>
    <property type="evidence" value="ECO:0007669"/>
    <property type="project" value="InterPro"/>
</dbReference>
<dbReference type="OrthoDB" id="15077at2"/>
<protein>
    <recommendedName>
        <fullName evidence="4">Putative pterin-4-alpha-carbinolamine dehydratase</fullName>
        <ecNumber evidence="3">4.2.1.96</ecNumber>
    </recommendedName>
</protein>
<dbReference type="Gene3D" id="3.30.1360.20">
    <property type="entry name" value="Transcriptional coactivator/pterin dehydratase"/>
    <property type="match status" value="1"/>
</dbReference>
<dbReference type="Pfam" id="PF18029">
    <property type="entry name" value="Glyoxalase_6"/>
    <property type="match status" value="1"/>
</dbReference>
<dbReference type="InterPro" id="IPR001533">
    <property type="entry name" value="Pterin_deHydtase"/>
</dbReference>
<dbReference type="SUPFAM" id="SSF54593">
    <property type="entry name" value="Glyoxalase/Bleomycin resistance protein/Dihydroxybiphenyl dioxygenase"/>
    <property type="match status" value="1"/>
</dbReference>
<dbReference type="Gene3D" id="3.10.180.10">
    <property type="entry name" value="2,3-Dihydroxybiphenyl 1,2-Dioxygenase, domain 1"/>
    <property type="match status" value="1"/>
</dbReference>
<evidence type="ECO:0000256" key="4">
    <source>
        <dbReference type="ARBA" id="ARBA00021735"/>
    </source>
</evidence>
<dbReference type="InterPro" id="IPR041581">
    <property type="entry name" value="Glyoxalase_6"/>
</dbReference>
<evidence type="ECO:0000256" key="1">
    <source>
        <dbReference type="ARBA" id="ARBA00001554"/>
    </source>
</evidence>
<evidence type="ECO:0000313" key="8">
    <source>
        <dbReference type="Proteomes" id="UP000281738"/>
    </source>
</evidence>
<evidence type="ECO:0000256" key="2">
    <source>
        <dbReference type="ARBA" id="ARBA00006472"/>
    </source>
</evidence>
<dbReference type="RefSeq" id="WP_123391858.1">
    <property type="nucleotide sequence ID" value="NZ_RKHO01000001.1"/>
</dbReference>
<sequence length="220" mass="24053">MAISEQDRQPLRSQEVSDGLPDGWRLLLGQVVVRYATGDFTTGARLVKRVAELADEADHHPDVDLRYPHVTVGLSSHDVGAVTRRDLRLAAAIAAAATELGVEPGQVPDTLELALDTADQDRVAPFYAALLGYDRSSPDDVVDPGSRGPSVWFQHSDSSEAGRQCWHLDVRVPHDQAEDRLRAVLGAGGRLVDDERAPAFWVVEDPEGNRSCITTWQARD</sequence>
<comment type="similarity">
    <text evidence="2">Belongs to the pterin-4-alpha-carbinolamine dehydratase family.</text>
</comment>
<dbReference type="EMBL" id="RKHO01000001">
    <property type="protein sequence ID" value="ROR92224.1"/>
    <property type="molecule type" value="Genomic_DNA"/>
</dbReference>
<comment type="caution">
    <text evidence="7">The sequence shown here is derived from an EMBL/GenBank/DDBJ whole genome shotgun (WGS) entry which is preliminary data.</text>
</comment>
<keyword evidence="5" id="KW-0456">Lyase</keyword>
<evidence type="ECO:0000313" key="7">
    <source>
        <dbReference type="EMBL" id="ROR92224.1"/>
    </source>
</evidence>
<dbReference type="CDD" id="cd00488">
    <property type="entry name" value="PCD_DCoH"/>
    <property type="match status" value="1"/>
</dbReference>
<proteinExistence type="inferred from homology"/>
<dbReference type="SUPFAM" id="SSF55248">
    <property type="entry name" value="PCD-like"/>
    <property type="match status" value="1"/>
</dbReference>
<dbReference type="InterPro" id="IPR036428">
    <property type="entry name" value="PCD_sf"/>
</dbReference>